<dbReference type="EMBL" id="BAAAPY010000002">
    <property type="protein sequence ID" value="GAA2074066.1"/>
    <property type="molecule type" value="Genomic_DNA"/>
</dbReference>
<keyword evidence="2" id="KW-1185">Reference proteome</keyword>
<dbReference type="Proteomes" id="UP001501480">
    <property type="component" value="Unassembled WGS sequence"/>
</dbReference>
<evidence type="ECO:0008006" key="3">
    <source>
        <dbReference type="Google" id="ProtNLM"/>
    </source>
</evidence>
<organism evidence="1 2">
    <name type="scientific">Aeromicrobium halocynthiae</name>
    <dbReference type="NCBI Taxonomy" id="560557"/>
    <lineage>
        <taxon>Bacteria</taxon>
        <taxon>Bacillati</taxon>
        <taxon>Actinomycetota</taxon>
        <taxon>Actinomycetes</taxon>
        <taxon>Propionibacteriales</taxon>
        <taxon>Nocardioidaceae</taxon>
        <taxon>Aeromicrobium</taxon>
    </lineage>
</organism>
<comment type="caution">
    <text evidence="1">The sequence shown here is derived from an EMBL/GenBank/DDBJ whole genome shotgun (WGS) entry which is preliminary data.</text>
</comment>
<accession>A0ABN2VVN4</accession>
<evidence type="ECO:0000313" key="2">
    <source>
        <dbReference type="Proteomes" id="UP001501480"/>
    </source>
</evidence>
<evidence type="ECO:0000313" key="1">
    <source>
        <dbReference type="EMBL" id="GAA2074066.1"/>
    </source>
</evidence>
<proteinExistence type="predicted"/>
<dbReference type="Pfam" id="PF17957">
    <property type="entry name" value="Big_7"/>
    <property type="match status" value="3"/>
</dbReference>
<reference evidence="1 2" key="1">
    <citation type="journal article" date="2019" name="Int. J. Syst. Evol. Microbiol.">
        <title>The Global Catalogue of Microorganisms (GCM) 10K type strain sequencing project: providing services to taxonomists for standard genome sequencing and annotation.</title>
        <authorList>
            <consortium name="The Broad Institute Genomics Platform"/>
            <consortium name="The Broad Institute Genome Sequencing Center for Infectious Disease"/>
            <person name="Wu L."/>
            <person name="Ma J."/>
        </authorList>
    </citation>
    <scope>NUCLEOTIDE SEQUENCE [LARGE SCALE GENOMIC DNA]</scope>
    <source>
        <strain evidence="1 2">JCM 15749</strain>
    </source>
</reference>
<dbReference type="Gene3D" id="2.60.40.10">
    <property type="entry name" value="Immunoglobulins"/>
    <property type="match status" value="3"/>
</dbReference>
<protein>
    <recommendedName>
        <fullName evidence="3">Signal peptidase I</fullName>
    </recommendedName>
</protein>
<dbReference type="InterPro" id="IPR013783">
    <property type="entry name" value="Ig-like_fold"/>
</dbReference>
<name>A0ABN2VVN4_9ACTN</name>
<sequence length="475" mass="47994">MVLLGPSLSSATFTSVTTPALATVQAASDWTPPTVALNAPAPAVRGTVTLTATASDADSGVPDVRIQARAAGASSWTTICTVTTSPYSCAWATGTANGAHELRAVATDRAGNTATSAVRTTLVDNQAPSVTMNDPGALLTGTTTFSASASDAGSGVAQVVIQASSNGSSWTTLCTRTSSPYSCAYDTKQLANGTYSVRAVATDVVGNSATSATVTGRVVDNTPRAVTLADPGSPLSGTVNVDATASAPGGVTSVAIQRSPAGANQWTTICTASSAPYRCSWNTTGVTDGLYDLRAVMADSQGTLTSAPVGARRVFNAPLAAADIQAAHGGSAIGRPDAGDRITYTFNREVDLGSILSGWDRGSRSVTGRFTSNLFFSDSTLSIDGTQLGIIDLGARYNNFLNGTTTFTATMTASTDTATGTPRTVVTVVLTSSPNLANPGGTPTMVWTPAAVRDTLGRAIAASSATESGPASRDF</sequence>
<gene>
    <name evidence="1" type="ORF">GCM10009821_10740</name>
</gene>